<organism evidence="1 2">
    <name type="scientific">Candidatus Pantoea floridensis</name>
    <dbReference type="NCBI Taxonomy" id="1938870"/>
    <lineage>
        <taxon>Bacteria</taxon>
        <taxon>Pseudomonadati</taxon>
        <taxon>Pseudomonadota</taxon>
        <taxon>Gammaproteobacteria</taxon>
        <taxon>Enterobacterales</taxon>
        <taxon>Erwiniaceae</taxon>
        <taxon>Pantoea</taxon>
    </lineage>
</organism>
<gene>
    <name evidence="1" type="ORF">SAMN06273570_1479</name>
</gene>
<dbReference type="AlphaFoldDB" id="A0A286BSM1"/>
<dbReference type="EMBL" id="OCMY01000001">
    <property type="protein sequence ID" value="SOD37153.1"/>
    <property type="molecule type" value="Genomic_DNA"/>
</dbReference>
<dbReference type="Proteomes" id="UP000219271">
    <property type="component" value="Unassembled WGS sequence"/>
</dbReference>
<evidence type="ECO:0000313" key="2">
    <source>
        <dbReference type="Proteomes" id="UP000219271"/>
    </source>
</evidence>
<name>A0A286BSM1_9GAMM</name>
<protein>
    <submittedName>
        <fullName evidence="1">Uncharacterized protein</fullName>
    </submittedName>
</protein>
<sequence>MSQIVIRHAIPEDAAALSRMYSQPEPRRYNCVHIP</sequence>
<proteinExistence type="predicted"/>
<accession>A0A286BSM1</accession>
<keyword evidence="2" id="KW-1185">Reference proteome</keyword>
<reference evidence="2" key="1">
    <citation type="submission" date="2017-09" db="EMBL/GenBank/DDBJ databases">
        <authorList>
            <person name="Varghese N."/>
            <person name="Submissions S."/>
        </authorList>
    </citation>
    <scope>NUCLEOTIDE SEQUENCE [LARGE SCALE GENOMIC DNA]</scope>
    <source>
        <strain evidence="2">JKS000234</strain>
    </source>
</reference>
<evidence type="ECO:0000313" key="1">
    <source>
        <dbReference type="EMBL" id="SOD37153.1"/>
    </source>
</evidence>